<gene>
    <name evidence="5" type="ordered locus">Msip34_0845</name>
</gene>
<evidence type="ECO:0000313" key="6">
    <source>
        <dbReference type="Proteomes" id="UP000002743"/>
    </source>
</evidence>
<accession>C6XC18</accession>
<dbReference type="SUPFAM" id="SSF52540">
    <property type="entry name" value="P-loop containing nucleoside triphosphate hydrolases"/>
    <property type="match status" value="1"/>
</dbReference>
<dbReference type="GO" id="GO:0016887">
    <property type="term" value="F:ATP hydrolysis activity"/>
    <property type="evidence" value="ECO:0007669"/>
    <property type="project" value="TreeGrafter"/>
</dbReference>
<dbReference type="PANTHER" id="PTHR30258">
    <property type="entry name" value="TYPE II SECRETION SYSTEM PROTEIN GSPE-RELATED"/>
    <property type="match status" value="1"/>
</dbReference>
<dbReference type="InterPro" id="IPR007831">
    <property type="entry name" value="T2SS_GspE_N"/>
</dbReference>
<dbReference type="Gene3D" id="3.30.450.90">
    <property type="match status" value="1"/>
</dbReference>
<dbReference type="HOGENOM" id="CLU_013446_10_5_4"/>
<dbReference type="KEGG" id="mei:Msip34_0845"/>
<dbReference type="PANTHER" id="PTHR30258:SF1">
    <property type="entry name" value="PROTEIN TRANSPORT PROTEIN HOFB HOMOLOG"/>
    <property type="match status" value="1"/>
</dbReference>
<dbReference type="GO" id="GO:0005524">
    <property type="term" value="F:ATP binding"/>
    <property type="evidence" value="ECO:0007669"/>
    <property type="project" value="UniProtKB-KW"/>
</dbReference>
<dbReference type="PROSITE" id="PS00662">
    <property type="entry name" value="T2SP_E"/>
    <property type="match status" value="1"/>
</dbReference>
<dbReference type="AlphaFoldDB" id="C6XC18"/>
<reference evidence="5 6" key="2">
    <citation type="journal article" date="2011" name="J. Bacteriol.">
        <title>Genomes of three methylotrophs from a single niche uncover genetic and metabolic divergence of Methylophilaceae.</title>
        <authorList>
            <person name="Lapidus A."/>
            <person name="Clum A."/>
            <person name="Labutti K."/>
            <person name="Kaluzhnaya M.G."/>
            <person name="Lim S."/>
            <person name="Beck D.A."/>
            <person name="Glavina Del Rio T."/>
            <person name="Nolan M."/>
            <person name="Mavromatis K."/>
            <person name="Huntemann M."/>
            <person name="Lucas S."/>
            <person name="Lidstrom M.E."/>
            <person name="Ivanova N."/>
            <person name="Chistoserdova L."/>
        </authorList>
    </citation>
    <scope>NUCLEOTIDE SEQUENCE [LARGE SCALE GENOMIC DNA]</scope>
    <source>
        <strain evidence="5 6">SIP3-4</strain>
    </source>
</reference>
<reference evidence="6" key="1">
    <citation type="submission" date="2009-07" db="EMBL/GenBank/DDBJ databases">
        <title>Complete sequence of chromosome of Methylovorus sp. SIP3-4.</title>
        <authorList>
            <person name="Lucas S."/>
            <person name="Copeland A."/>
            <person name="Lapidus A."/>
            <person name="Glavina del Rio T."/>
            <person name="Tice H."/>
            <person name="Bruce D."/>
            <person name="Goodwin L."/>
            <person name="Pitluck S."/>
            <person name="Clum A."/>
            <person name="Larimer F."/>
            <person name="Land M."/>
            <person name="Hauser L."/>
            <person name="Kyrpides N."/>
            <person name="Mikhailova N."/>
            <person name="Kayluzhnaya M."/>
            <person name="Chistoserdova L."/>
        </authorList>
    </citation>
    <scope>NUCLEOTIDE SEQUENCE [LARGE SCALE GENOMIC DNA]</scope>
    <source>
        <strain evidence="6">SIP3-4</strain>
    </source>
</reference>
<sequence length="588" mass="64546">MNQPLDAILSPALDQLAAQSTGNDTMSPSAPLTQAQLTLTQVEQARQLASQSQRHVLDVLEELSALDADRFAQALGALLHYPVLPMVELHALTPDFALLPYAEASKQECVALRDDDGQLHMVCANPLDPYLHGRMELRLAEPARWALAHRKDFAAYLARFEESMRAMDGILPEHGDAESGNSGIEDISLRSISEDTSPVVKLVRSTLYDALKAGASDIHMETDPHGLTIKYRIDGVLNMVGSVQGITQAEQAISRIKVMSELDIAERRVPQDGRFKVMAMGREVDLRVSIMPSVFGEDAVLRILDRKAVTDQAKGLSMEVLGFEESIMARFRLLAEEPYGMLLVTGPTGSGKTTTLYGIISEINNGQDKIVTIEDPVEYQLPGVLQIPVNEKKGLTFARGLRSILRHDPDKIMVGEIRDSETAQIAVQSALTGHLVLTTVHANNVFDVIGRFTNMNVDPYSFVSAINGIMAQRLVRIICPHCAVDDMPDDELLAKSGVTADMLPSFHFRSGQGCGHCHGTGYKGRKAVAELLVFNDLIRELIVTREPVRKVKEAARANGTRTMREAALDMVRRGETTLLEINRVTSLV</sequence>
<dbReference type="eggNOG" id="COG2804">
    <property type="taxonomic scope" value="Bacteria"/>
</dbReference>
<dbReference type="InterPro" id="IPR001482">
    <property type="entry name" value="T2SS/T4SS_dom"/>
</dbReference>
<keyword evidence="6" id="KW-1185">Reference proteome</keyword>
<dbReference type="RefSeq" id="WP_015829652.1">
    <property type="nucleotide sequence ID" value="NC_012969.1"/>
</dbReference>
<dbReference type="EMBL" id="CP001674">
    <property type="protein sequence ID" value="ACT50093.1"/>
    <property type="molecule type" value="Genomic_DNA"/>
</dbReference>
<name>C6XC18_METGS</name>
<evidence type="ECO:0000259" key="4">
    <source>
        <dbReference type="PROSITE" id="PS00662"/>
    </source>
</evidence>
<dbReference type="Pfam" id="PF05157">
    <property type="entry name" value="MshEN"/>
    <property type="match status" value="1"/>
</dbReference>
<feature type="domain" description="Bacterial type II secretion system protein E" evidence="4">
    <location>
        <begin position="405"/>
        <end position="419"/>
    </location>
</feature>
<dbReference type="GO" id="GO:0005886">
    <property type="term" value="C:plasma membrane"/>
    <property type="evidence" value="ECO:0007669"/>
    <property type="project" value="TreeGrafter"/>
</dbReference>
<comment type="similarity">
    <text evidence="1">Belongs to the GSP E family.</text>
</comment>
<dbReference type="InterPro" id="IPR037257">
    <property type="entry name" value="T2SS_E_N_sf"/>
</dbReference>
<dbReference type="CDD" id="cd01129">
    <property type="entry name" value="PulE-GspE-like"/>
    <property type="match status" value="1"/>
</dbReference>
<evidence type="ECO:0000256" key="3">
    <source>
        <dbReference type="ARBA" id="ARBA00022840"/>
    </source>
</evidence>
<keyword evidence="2" id="KW-0547">Nucleotide-binding</keyword>
<keyword evidence="3" id="KW-0067">ATP-binding</keyword>
<dbReference type="Proteomes" id="UP000002743">
    <property type="component" value="Chromosome"/>
</dbReference>
<dbReference type="STRING" id="582744.Msip34_0845"/>
<evidence type="ECO:0000256" key="1">
    <source>
        <dbReference type="ARBA" id="ARBA00006611"/>
    </source>
</evidence>
<protein>
    <submittedName>
        <fullName evidence="5">Type II secretion system protein E</fullName>
    </submittedName>
</protein>
<dbReference type="Gene3D" id="3.40.50.300">
    <property type="entry name" value="P-loop containing nucleotide triphosphate hydrolases"/>
    <property type="match status" value="1"/>
</dbReference>
<organism evidence="5 6">
    <name type="scientific">Methylovorus glucosotrophus (strain SIP3-4)</name>
    <dbReference type="NCBI Taxonomy" id="582744"/>
    <lineage>
        <taxon>Bacteria</taxon>
        <taxon>Pseudomonadati</taxon>
        <taxon>Pseudomonadota</taxon>
        <taxon>Betaproteobacteria</taxon>
        <taxon>Nitrosomonadales</taxon>
        <taxon>Methylophilaceae</taxon>
        <taxon>Methylovorus</taxon>
    </lineage>
</organism>
<dbReference type="Pfam" id="PF00437">
    <property type="entry name" value="T2SSE"/>
    <property type="match status" value="1"/>
</dbReference>
<dbReference type="InterPro" id="IPR027417">
    <property type="entry name" value="P-loop_NTPase"/>
</dbReference>
<evidence type="ECO:0000256" key="2">
    <source>
        <dbReference type="ARBA" id="ARBA00022741"/>
    </source>
</evidence>
<proteinExistence type="inferred from homology"/>
<dbReference type="SUPFAM" id="SSF160246">
    <property type="entry name" value="EspE N-terminal domain-like"/>
    <property type="match status" value="1"/>
</dbReference>
<evidence type="ECO:0000313" key="5">
    <source>
        <dbReference type="EMBL" id="ACT50093.1"/>
    </source>
</evidence>